<dbReference type="Proteomes" id="UP000182658">
    <property type="component" value="Unassembled WGS sequence"/>
</dbReference>
<protein>
    <submittedName>
        <fullName evidence="1">Uncharacterized protein</fullName>
    </submittedName>
</protein>
<dbReference type="AlphaFoldDB" id="A0A1J7IQ24"/>
<reference evidence="1 2" key="1">
    <citation type="submission" date="2016-10" db="EMBL/GenBank/DDBJ databases">
        <title>Draft genome sequence of Coniochaeta ligniaria NRRL30616, a lignocellulolytic fungus for bioabatement of inhibitors in plant biomass hydrolysates.</title>
        <authorList>
            <consortium name="DOE Joint Genome Institute"/>
            <person name="Jimenez D.J."/>
            <person name="Hector R.E."/>
            <person name="Riley R."/>
            <person name="Sun H."/>
            <person name="Grigoriev I.V."/>
            <person name="Van Elsas J.D."/>
            <person name="Nichols N.N."/>
        </authorList>
    </citation>
    <scope>NUCLEOTIDE SEQUENCE [LARGE SCALE GENOMIC DNA]</scope>
    <source>
        <strain evidence="1 2">NRRL 30616</strain>
    </source>
</reference>
<organism evidence="1 2">
    <name type="scientific">Coniochaeta ligniaria NRRL 30616</name>
    <dbReference type="NCBI Taxonomy" id="1408157"/>
    <lineage>
        <taxon>Eukaryota</taxon>
        <taxon>Fungi</taxon>
        <taxon>Dikarya</taxon>
        <taxon>Ascomycota</taxon>
        <taxon>Pezizomycotina</taxon>
        <taxon>Sordariomycetes</taxon>
        <taxon>Sordariomycetidae</taxon>
        <taxon>Coniochaetales</taxon>
        <taxon>Coniochaetaceae</taxon>
        <taxon>Coniochaeta</taxon>
    </lineage>
</organism>
<dbReference type="InParanoid" id="A0A1J7IQ24"/>
<keyword evidence="2" id="KW-1185">Reference proteome</keyword>
<dbReference type="InterPro" id="IPR012340">
    <property type="entry name" value="NA-bd_OB-fold"/>
</dbReference>
<name>A0A1J7IQ24_9PEZI</name>
<evidence type="ECO:0000313" key="2">
    <source>
        <dbReference type="Proteomes" id="UP000182658"/>
    </source>
</evidence>
<evidence type="ECO:0000313" key="1">
    <source>
        <dbReference type="EMBL" id="OIW29719.1"/>
    </source>
</evidence>
<dbReference type="Gene3D" id="2.40.50.140">
    <property type="entry name" value="Nucleic acid-binding proteins"/>
    <property type="match status" value="1"/>
</dbReference>
<accession>A0A1J7IQ24</accession>
<gene>
    <name evidence="1" type="ORF">CONLIGDRAFT_631797</name>
</gene>
<sequence>MPWGSSSARNSRHGADVTLPLPPGFVSIRDILEETIRPGTLVNVCGMVKDFRPPISTAKTGERNLSLQLPVYTGQLTLHISF</sequence>
<dbReference type="EMBL" id="KV875097">
    <property type="protein sequence ID" value="OIW29719.1"/>
    <property type="molecule type" value="Genomic_DNA"/>
</dbReference>
<proteinExistence type="predicted"/>